<dbReference type="Pfam" id="PF13472">
    <property type="entry name" value="Lipase_GDSL_2"/>
    <property type="match status" value="1"/>
</dbReference>
<keyword evidence="2" id="KW-1133">Transmembrane helix</keyword>
<dbReference type="GO" id="GO:0016787">
    <property type="term" value="F:hydrolase activity"/>
    <property type="evidence" value="ECO:0007669"/>
    <property type="project" value="UniProtKB-KW"/>
</dbReference>
<evidence type="ECO:0000256" key="1">
    <source>
        <dbReference type="SAM" id="MobiDB-lite"/>
    </source>
</evidence>
<gene>
    <name evidence="4" type="ORF">O4220_06125</name>
</gene>
<accession>A0ABT4MDF6</accession>
<feature type="transmembrane region" description="Helical" evidence="2">
    <location>
        <begin position="28"/>
        <end position="49"/>
    </location>
</feature>
<feature type="region of interest" description="Disordered" evidence="1">
    <location>
        <begin position="55"/>
        <end position="77"/>
    </location>
</feature>
<sequence>MAEHARHSAVPAPAREPVSAGAPWRSRLATLGVCVLALIVIAAAATVLIDHYSPAPAPSSSATDTATEPTTDRSSDTSALFIGDSYTAAQANPSGTGYPCLTATALDWNCNIAAQPGTGYINGGPDHRIPRIIGALEVDSTSLIERLPRLRTKFDADIVVLDAGRNDVGFDAVDVGNAFLSTLDQTQQTWPNARIVVIAPWFLASPAIVIDPGTGPIGVGAYLLGLMRAQPRFDPVTFIDPGALGWFQNEDTFPLRDLDGIHPTDRAHRVIAEKLIPALLANGFGQRQ</sequence>
<dbReference type="Gene3D" id="3.40.50.1110">
    <property type="entry name" value="SGNH hydrolase"/>
    <property type="match status" value="1"/>
</dbReference>
<keyword evidence="5" id="KW-1185">Reference proteome</keyword>
<proteinExistence type="predicted"/>
<dbReference type="RefSeq" id="WP_269602783.1">
    <property type="nucleotide sequence ID" value="NZ_JAPWIJ010000002.1"/>
</dbReference>
<dbReference type="EMBL" id="JAPWIJ010000002">
    <property type="protein sequence ID" value="MCZ4518090.1"/>
    <property type="molecule type" value="Genomic_DNA"/>
</dbReference>
<feature type="compositionally biased region" description="Low complexity" evidence="1">
    <location>
        <begin position="58"/>
        <end position="69"/>
    </location>
</feature>
<keyword evidence="4" id="KW-0378">Hydrolase</keyword>
<dbReference type="InterPro" id="IPR036514">
    <property type="entry name" value="SGNH_hydro_sf"/>
</dbReference>
<evidence type="ECO:0000313" key="4">
    <source>
        <dbReference type="EMBL" id="MCZ4518090.1"/>
    </source>
</evidence>
<name>A0ABT4MDF6_9NOCA</name>
<evidence type="ECO:0000259" key="3">
    <source>
        <dbReference type="Pfam" id="PF13472"/>
    </source>
</evidence>
<organism evidence="4 5">
    <name type="scientific">Rhodococcus ruber</name>
    <dbReference type="NCBI Taxonomy" id="1830"/>
    <lineage>
        <taxon>Bacteria</taxon>
        <taxon>Bacillati</taxon>
        <taxon>Actinomycetota</taxon>
        <taxon>Actinomycetes</taxon>
        <taxon>Mycobacteriales</taxon>
        <taxon>Nocardiaceae</taxon>
        <taxon>Rhodococcus</taxon>
    </lineage>
</organism>
<evidence type="ECO:0000256" key="2">
    <source>
        <dbReference type="SAM" id="Phobius"/>
    </source>
</evidence>
<dbReference type="SUPFAM" id="SSF52266">
    <property type="entry name" value="SGNH hydrolase"/>
    <property type="match status" value="1"/>
</dbReference>
<dbReference type="InterPro" id="IPR013830">
    <property type="entry name" value="SGNH_hydro"/>
</dbReference>
<reference evidence="4" key="1">
    <citation type="submission" date="2022-12" db="EMBL/GenBank/DDBJ databases">
        <authorList>
            <person name="Krivoruchko A.V."/>
            <person name="Elkin A."/>
        </authorList>
    </citation>
    <scope>NUCLEOTIDE SEQUENCE</scope>
    <source>
        <strain evidence="4">IEGM 1391</strain>
    </source>
</reference>
<protein>
    <submittedName>
        <fullName evidence="4">SGNH/GDSL hydrolase family protein</fullName>
    </submittedName>
</protein>
<keyword evidence="2" id="KW-0812">Transmembrane</keyword>
<feature type="domain" description="SGNH hydrolase-type esterase" evidence="3">
    <location>
        <begin position="81"/>
        <end position="270"/>
    </location>
</feature>
<keyword evidence="2" id="KW-0472">Membrane</keyword>
<dbReference type="CDD" id="cd00229">
    <property type="entry name" value="SGNH_hydrolase"/>
    <property type="match status" value="1"/>
</dbReference>
<comment type="caution">
    <text evidence="4">The sequence shown here is derived from an EMBL/GenBank/DDBJ whole genome shotgun (WGS) entry which is preliminary data.</text>
</comment>
<dbReference type="Proteomes" id="UP001081071">
    <property type="component" value="Unassembled WGS sequence"/>
</dbReference>
<evidence type="ECO:0000313" key="5">
    <source>
        <dbReference type="Proteomes" id="UP001081071"/>
    </source>
</evidence>